<evidence type="ECO:0000313" key="14">
    <source>
        <dbReference type="EMBL" id="MEL0554745.1"/>
    </source>
</evidence>
<proteinExistence type="predicted"/>
<evidence type="ECO:0000256" key="1">
    <source>
        <dbReference type="ARBA" id="ARBA00000085"/>
    </source>
</evidence>
<gene>
    <name evidence="14" type="primary">pmrB</name>
    <name evidence="14" type="ORF">QFI96_024000</name>
</gene>
<dbReference type="Gene3D" id="3.30.565.10">
    <property type="entry name" value="Histidine kinase-like ATPase, C-terminal domain"/>
    <property type="match status" value="1"/>
</dbReference>
<comment type="catalytic activity">
    <reaction evidence="1">
        <text>ATP + protein L-histidine = ADP + protein N-phospho-L-histidine.</text>
        <dbReference type="EC" id="2.7.13.3"/>
    </reaction>
</comment>
<reference evidence="14 15" key="1">
    <citation type="submission" date="2024-04" db="EMBL/GenBank/DDBJ databases">
        <title>Two novel Raoultella species associated with bleeding cankers of broadleaf hosts, Raoultella scottia sp. nov. and Raoultella lignicola sp. nov.</title>
        <authorList>
            <person name="Brady C.L."/>
        </authorList>
    </citation>
    <scope>NUCLEOTIDE SEQUENCE [LARGE SCALE GENOMIC DNA]</scope>
    <source>
        <strain evidence="14 15">TW_WC1a.1</strain>
    </source>
</reference>
<sequence>MALFASENWTMRHRLLLTIGAILVVCQLISVFWLWHESKEQIQLLVASAIEGHNNQKHVEHEVREAVASLLIPSLLIVGLALYISMLAVRKITRPLSTLQSELESRTPDNLQPITLTESVPEVTAVTTAINQLVSRLNLTLDRERLFTADVAHELRTPLAGLRLHLELMSRAHNVEVTPLIQRLDLMTNSISQLLQLARVGQSFSAGSYQRVALREDVIEPVRDELETMLAQRQQTLEVVCLSESGCEDVIVSGDATLLRVALRNLVENAHRYSPIQSVVKISIQAGATPVIAVEDQGPGIDEAKSGELSKAFVRMDSRYGGIGLGLSIVTRIVQLHDAQFFLHNRQPGPGVRGWIQFPALSRQKVKTH</sequence>
<dbReference type="CDD" id="cd00082">
    <property type="entry name" value="HisKA"/>
    <property type="match status" value="1"/>
</dbReference>
<dbReference type="Gene3D" id="6.10.340.10">
    <property type="match status" value="1"/>
</dbReference>
<evidence type="ECO:0000256" key="4">
    <source>
        <dbReference type="ARBA" id="ARBA00022553"/>
    </source>
</evidence>
<evidence type="ECO:0000313" key="15">
    <source>
        <dbReference type="Proteomes" id="UP001312893"/>
    </source>
</evidence>
<dbReference type="SMART" id="SM00388">
    <property type="entry name" value="HisKA"/>
    <property type="match status" value="1"/>
</dbReference>
<keyword evidence="7 14" id="KW-0418">Kinase</keyword>
<keyword evidence="10 11" id="KW-0472">Membrane</keyword>
<dbReference type="PRINTS" id="PR00344">
    <property type="entry name" value="BCTRLSENSOR"/>
</dbReference>
<evidence type="ECO:0000256" key="5">
    <source>
        <dbReference type="ARBA" id="ARBA00022679"/>
    </source>
</evidence>
<dbReference type="Proteomes" id="UP001312893">
    <property type="component" value="Unassembled WGS sequence"/>
</dbReference>
<dbReference type="GO" id="GO:0004673">
    <property type="term" value="F:protein histidine kinase activity"/>
    <property type="evidence" value="ECO:0007669"/>
    <property type="project" value="UniProtKB-EC"/>
</dbReference>
<keyword evidence="8 11" id="KW-1133">Transmembrane helix</keyword>
<keyword evidence="4" id="KW-0597">Phosphoprotein</keyword>
<dbReference type="PROSITE" id="PS50109">
    <property type="entry name" value="HIS_KIN"/>
    <property type="match status" value="1"/>
</dbReference>
<organism evidence="14 15">
    <name type="scientific">Raoultella lignicola</name>
    <dbReference type="NCBI Taxonomy" id="3040939"/>
    <lineage>
        <taxon>Bacteria</taxon>
        <taxon>Pseudomonadati</taxon>
        <taxon>Pseudomonadota</taxon>
        <taxon>Gammaproteobacteria</taxon>
        <taxon>Enterobacterales</taxon>
        <taxon>Enterobacteriaceae</taxon>
        <taxon>Klebsiella/Raoultella group</taxon>
        <taxon>Raoultella</taxon>
    </lineage>
</organism>
<dbReference type="InterPro" id="IPR005467">
    <property type="entry name" value="His_kinase_dom"/>
</dbReference>
<keyword evidence="9" id="KW-0902">Two-component regulatory system</keyword>
<dbReference type="InterPro" id="IPR036097">
    <property type="entry name" value="HisK_dim/P_sf"/>
</dbReference>
<dbReference type="Gene3D" id="1.10.287.130">
    <property type="match status" value="1"/>
</dbReference>
<comment type="subcellular location">
    <subcellularLocation>
        <location evidence="2">Cell inner membrane</location>
        <topology evidence="2">Multi-pass membrane protein</topology>
    </subcellularLocation>
</comment>
<dbReference type="InterPro" id="IPR003660">
    <property type="entry name" value="HAMP_dom"/>
</dbReference>
<dbReference type="PROSITE" id="PS50885">
    <property type="entry name" value="HAMP"/>
    <property type="match status" value="1"/>
</dbReference>
<feature type="transmembrane region" description="Helical" evidence="11">
    <location>
        <begin position="66"/>
        <end position="89"/>
    </location>
</feature>
<dbReference type="InterPro" id="IPR003661">
    <property type="entry name" value="HisK_dim/P_dom"/>
</dbReference>
<evidence type="ECO:0000259" key="12">
    <source>
        <dbReference type="PROSITE" id="PS50109"/>
    </source>
</evidence>
<dbReference type="PANTHER" id="PTHR45436">
    <property type="entry name" value="SENSOR HISTIDINE KINASE YKOH"/>
    <property type="match status" value="1"/>
</dbReference>
<accession>A0ABU9FEP6</accession>
<evidence type="ECO:0000256" key="10">
    <source>
        <dbReference type="ARBA" id="ARBA00023136"/>
    </source>
</evidence>
<evidence type="ECO:0000256" key="7">
    <source>
        <dbReference type="ARBA" id="ARBA00022777"/>
    </source>
</evidence>
<evidence type="ECO:0000259" key="13">
    <source>
        <dbReference type="PROSITE" id="PS50885"/>
    </source>
</evidence>
<dbReference type="InterPro" id="IPR003594">
    <property type="entry name" value="HATPase_dom"/>
</dbReference>
<feature type="domain" description="Histidine kinase" evidence="12">
    <location>
        <begin position="150"/>
        <end position="362"/>
    </location>
</feature>
<evidence type="ECO:0000256" key="11">
    <source>
        <dbReference type="SAM" id="Phobius"/>
    </source>
</evidence>
<dbReference type="InterPro" id="IPR004358">
    <property type="entry name" value="Sig_transdc_His_kin-like_C"/>
</dbReference>
<evidence type="ECO:0000256" key="9">
    <source>
        <dbReference type="ARBA" id="ARBA00023012"/>
    </source>
</evidence>
<dbReference type="SUPFAM" id="SSF47384">
    <property type="entry name" value="Homodimeric domain of signal transducing histidine kinase"/>
    <property type="match status" value="1"/>
</dbReference>
<evidence type="ECO:0000256" key="3">
    <source>
        <dbReference type="ARBA" id="ARBA00012438"/>
    </source>
</evidence>
<dbReference type="RefSeq" id="WP_154143438.1">
    <property type="nucleotide sequence ID" value="NZ_JARXNK020000106.1"/>
</dbReference>
<name>A0ABU9FEP6_9ENTR</name>
<dbReference type="Pfam" id="PF02518">
    <property type="entry name" value="HATPase_c"/>
    <property type="match status" value="1"/>
</dbReference>
<dbReference type="EMBL" id="JARXNK020000106">
    <property type="protein sequence ID" value="MEL0554745.1"/>
    <property type="molecule type" value="Genomic_DNA"/>
</dbReference>
<evidence type="ECO:0000256" key="8">
    <source>
        <dbReference type="ARBA" id="ARBA00022989"/>
    </source>
</evidence>
<keyword evidence="15" id="KW-1185">Reference proteome</keyword>
<feature type="domain" description="HAMP" evidence="13">
    <location>
        <begin position="90"/>
        <end position="142"/>
    </location>
</feature>
<keyword evidence="5 14" id="KW-0808">Transferase</keyword>
<protein>
    <recommendedName>
        <fullName evidence="3">histidine kinase</fullName>
        <ecNumber evidence="3">2.7.13.3</ecNumber>
    </recommendedName>
</protein>
<feature type="transmembrane region" description="Helical" evidence="11">
    <location>
        <begin position="15"/>
        <end position="35"/>
    </location>
</feature>
<dbReference type="NCBIfam" id="NF008025">
    <property type="entry name" value="PRK10755.1"/>
    <property type="match status" value="1"/>
</dbReference>
<keyword evidence="6 11" id="KW-0812">Transmembrane</keyword>
<dbReference type="SUPFAM" id="SSF55874">
    <property type="entry name" value="ATPase domain of HSP90 chaperone/DNA topoisomerase II/histidine kinase"/>
    <property type="match status" value="1"/>
</dbReference>
<dbReference type="InterPro" id="IPR050428">
    <property type="entry name" value="TCS_sensor_his_kinase"/>
</dbReference>
<evidence type="ECO:0000256" key="2">
    <source>
        <dbReference type="ARBA" id="ARBA00004429"/>
    </source>
</evidence>
<dbReference type="Pfam" id="PF00512">
    <property type="entry name" value="HisKA"/>
    <property type="match status" value="1"/>
</dbReference>
<comment type="caution">
    <text evidence="14">The sequence shown here is derived from an EMBL/GenBank/DDBJ whole genome shotgun (WGS) entry which is preliminary data.</text>
</comment>
<dbReference type="InterPro" id="IPR036890">
    <property type="entry name" value="HATPase_C_sf"/>
</dbReference>
<dbReference type="SMART" id="SM00387">
    <property type="entry name" value="HATPase_c"/>
    <property type="match status" value="1"/>
</dbReference>
<dbReference type="EC" id="2.7.13.3" evidence="3"/>
<dbReference type="PANTHER" id="PTHR45436:SF7">
    <property type="entry name" value="SENSOR PROTEIN BASS"/>
    <property type="match status" value="1"/>
</dbReference>
<evidence type="ECO:0000256" key="6">
    <source>
        <dbReference type="ARBA" id="ARBA00022692"/>
    </source>
</evidence>